<dbReference type="InterPro" id="IPR049625">
    <property type="entry name" value="Glyco_transf_61_cat"/>
</dbReference>
<dbReference type="GO" id="GO:0016757">
    <property type="term" value="F:glycosyltransferase activity"/>
    <property type="evidence" value="ECO:0007669"/>
    <property type="project" value="InterPro"/>
</dbReference>
<name>A0A1H0TNI5_9GAMM</name>
<gene>
    <name evidence="3" type="ORF">SAMN05216213_104214</name>
</gene>
<feature type="compositionally biased region" description="Polar residues" evidence="1">
    <location>
        <begin position="22"/>
        <end position="38"/>
    </location>
</feature>
<dbReference type="Proteomes" id="UP000199460">
    <property type="component" value="Unassembled WGS sequence"/>
</dbReference>
<dbReference type="Pfam" id="PF04577">
    <property type="entry name" value="Glyco_transf_61"/>
    <property type="match status" value="1"/>
</dbReference>
<keyword evidence="4" id="KW-1185">Reference proteome</keyword>
<dbReference type="EMBL" id="FNJJ01000004">
    <property type="protein sequence ID" value="SDP55116.1"/>
    <property type="molecule type" value="Genomic_DNA"/>
</dbReference>
<evidence type="ECO:0000313" key="3">
    <source>
        <dbReference type="EMBL" id="SDP55116.1"/>
    </source>
</evidence>
<protein>
    <recommendedName>
        <fullName evidence="2">Glycosyltransferase 61 catalytic domain-containing protein</fullName>
    </recommendedName>
</protein>
<sequence length="278" mass="32159">MSSTPTYVRSDNFLKTKPSRVRQPSSNNEIADNTQPSGGSREHYFHFLLGYLLPLIHEQEKRQLSSFQVLECGPLMTPILNKTLSLLGYNFETIENEAIEEPIYLEKWDYEWRCHDAAEKTIEKIKSAWSAEPCCKDLESENLLLVRSQPSSYYVNGGAEIKGYGTSRREITNWREIRDYLAAHGIQIAAYEPGSHSLGCQMRTFQRAKKIVGIRGAEWANVVWCNELDALIFDPRPPATTLLSLLKRKRITYQFHYIDQEKCVVDPRLIYDYLSRRV</sequence>
<accession>A0A1H0TNI5</accession>
<evidence type="ECO:0000259" key="2">
    <source>
        <dbReference type="Pfam" id="PF04577"/>
    </source>
</evidence>
<evidence type="ECO:0000313" key="4">
    <source>
        <dbReference type="Proteomes" id="UP000199460"/>
    </source>
</evidence>
<reference evidence="4" key="1">
    <citation type="submission" date="2016-10" db="EMBL/GenBank/DDBJ databases">
        <authorList>
            <person name="Varghese N."/>
            <person name="Submissions S."/>
        </authorList>
    </citation>
    <scope>NUCLEOTIDE SEQUENCE [LARGE SCALE GENOMIC DNA]</scope>
    <source>
        <strain evidence="4">JCM 18416</strain>
    </source>
</reference>
<organism evidence="3 4">
    <name type="scientific">Ectopseudomonas guguanensis</name>
    <dbReference type="NCBI Taxonomy" id="1198456"/>
    <lineage>
        <taxon>Bacteria</taxon>
        <taxon>Pseudomonadati</taxon>
        <taxon>Pseudomonadota</taxon>
        <taxon>Gammaproteobacteria</taxon>
        <taxon>Pseudomonadales</taxon>
        <taxon>Pseudomonadaceae</taxon>
        <taxon>Ectopseudomonas</taxon>
    </lineage>
</organism>
<dbReference type="RefSeq" id="WP_090429608.1">
    <property type="nucleotide sequence ID" value="NZ_FNJJ01000004.1"/>
</dbReference>
<dbReference type="GeneID" id="300931317"/>
<dbReference type="AlphaFoldDB" id="A0A1H0TNI5"/>
<feature type="region of interest" description="Disordered" evidence="1">
    <location>
        <begin position="18"/>
        <end position="38"/>
    </location>
</feature>
<proteinExistence type="predicted"/>
<dbReference type="OrthoDB" id="288504at2"/>
<feature type="domain" description="Glycosyltransferase 61 catalytic" evidence="2">
    <location>
        <begin position="44"/>
        <end position="227"/>
    </location>
</feature>
<evidence type="ECO:0000256" key="1">
    <source>
        <dbReference type="SAM" id="MobiDB-lite"/>
    </source>
</evidence>